<evidence type="ECO:0000313" key="2">
    <source>
        <dbReference type="Proteomes" id="UP001497535"/>
    </source>
</evidence>
<accession>A0ACB0XX49</accession>
<protein>
    <submittedName>
        <fullName evidence="1">Uncharacterized protein</fullName>
    </submittedName>
</protein>
<proteinExistence type="predicted"/>
<keyword evidence="2" id="KW-1185">Reference proteome</keyword>
<name>A0ACB0XX49_MELEN</name>
<comment type="caution">
    <text evidence="1">The sequence shown here is derived from an EMBL/GenBank/DDBJ whole genome shotgun (WGS) entry which is preliminary data.</text>
</comment>
<sequence length="52" mass="6291">MIIFRCVQSHKETCPRTRIWVKSRSKFSSTRQTTSREQSGTQRFFNKNLKIR</sequence>
<reference evidence="1" key="1">
    <citation type="submission" date="2023-11" db="EMBL/GenBank/DDBJ databases">
        <authorList>
            <person name="Poullet M."/>
        </authorList>
    </citation>
    <scope>NUCLEOTIDE SEQUENCE</scope>
    <source>
        <strain evidence="1">E1834</strain>
    </source>
</reference>
<dbReference type="EMBL" id="CAVMJV010000003">
    <property type="protein sequence ID" value="CAK5021233.1"/>
    <property type="molecule type" value="Genomic_DNA"/>
</dbReference>
<dbReference type="Proteomes" id="UP001497535">
    <property type="component" value="Unassembled WGS sequence"/>
</dbReference>
<evidence type="ECO:0000313" key="1">
    <source>
        <dbReference type="EMBL" id="CAK5021233.1"/>
    </source>
</evidence>
<gene>
    <name evidence="1" type="ORF">MENTE1834_LOCUS4668</name>
</gene>
<organism evidence="1 2">
    <name type="scientific">Meloidogyne enterolobii</name>
    <name type="common">Root-knot nematode worm</name>
    <name type="synonym">Meloidogyne mayaguensis</name>
    <dbReference type="NCBI Taxonomy" id="390850"/>
    <lineage>
        <taxon>Eukaryota</taxon>
        <taxon>Metazoa</taxon>
        <taxon>Ecdysozoa</taxon>
        <taxon>Nematoda</taxon>
        <taxon>Chromadorea</taxon>
        <taxon>Rhabditida</taxon>
        <taxon>Tylenchina</taxon>
        <taxon>Tylenchomorpha</taxon>
        <taxon>Tylenchoidea</taxon>
        <taxon>Meloidogynidae</taxon>
        <taxon>Meloidogyninae</taxon>
        <taxon>Meloidogyne</taxon>
    </lineage>
</organism>